<dbReference type="PANTHER" id="PTHR37944:SF1">
    <property type="entry name" value="PORIN B"/>
    <property type="match status" value="1"/>
</dbReference>
<feature type="chain" id="PRO_5007948097" evidence="2">
    <location>
        <begin position="25"/>
        <end position="429"/>
    </location>
</feature>
<name>A0A172YGV2_9GAMM</name>
<dbReference type="InterPro" id="IPR052932">
    <property type="entry name" value="OprB_Porin"/>
</dbReference>
<keyword evidence="4" id="KW-1185">Reference proteome</keyword>
<dbReference type="Gene3D" id="2.40.160.180">
    <property type="entry name" value="Carbohydrate-selective porin OprB"/>
    <property type="match status" value="1"/>
</dbReference>
<dbReference type="AlphaFoldDB" id="A0A172YGV2"/>
<keyword evidence="2" id="KW-0732">Signal</keyword>
<reference evidence="3 4" key="1">
    <citation type="submission" date="2016-04" db="EMBL/GenBank/DDBJ databases">
        <title>Complete Genome Sequence of Halotalea alkalilenta IHB B 13600.</title>
        <authorList>
            <person name="Swarnkar M.K."/>
            <person name="Sharma A."/>
            <person name="Kaushal K."/>
            <person name="Soni R."/>
            <person name="Rana S."/>
            <person name="Singh A.K."/>
            <person name="Gulati A."/>
        </authorList>
    </citation>
    <scope>NUCLEOTIDE SEQUENCE [LARGE SCALE GENOMIC DNA]</scope>
    <source>
        <strain evidence="3 4">IHB B 13600</strain>
    </source>
</reference>
<dbReference type="PROSITE" id="PS51257">
    <property type="entry name" value="PROKAR_LIPOPROTEIN"/>
    <property type="match status" value="1"/>
</dbReference>
<dbReference type="Pfam" id="PF04966">
    <property type="entry name" value="OprB"/>
    <property type="match status" value="1"/>
</dbReference>
<comment type="similarity">
    <text evidence="1 2">Belongs to the OprB family.</text>
</comment>
<gene>
    <name evidence="3" type="ORF">A5892_14355</name>
</gene>
<evidence type="ECO:0000256" key="2">
    <source>
        <dbReference type="RuleBase" id="RU363072"/>
    </source>
</evidence>
<dbReference type="RefSeq" id="WP_064123379.1">
    <property type="nucleotide sequence ID" value="NZ_CP015243.1"/>
</dbReference>
<feature type="signal peptide" evidence="2">
    <location>
        <begin position="1"/>
        <end position="24"/>
    </location>
</feature>
<organism evidence="3 4">
    <name type="scientific">Halotalea alkalilenta</name>
    <dbReference type="NCBI Taxonomy" id="376489"/>
    <lineage>
        <taxon>Bacteria</taxon>
        <taxon>Pseudomonadati</taxon>
        <taxon>Pseudomonadota</taxon>
        <taxon>Gammaproteobacteria</taxon>
        <taxon>Oceanospirillales</taxon>
        <taxon>Halomonadaceae</taxon>
        <taxon>Halotalea</taxon>
    </lineage>
</organism>
<dbReference type="Proteomes" id="UP000077875">
    <property type="component" value="Chromosome"/>
</dbReference>
<dbReference type="KEGG" id="haa:A5892_14355"/>
<evidence type="ECO:0000313" key="4">
    <source>
        <dbReference type="Proteomes" id="UP000077875"/>
    </source>
</evidence>
<accession>A0A172YGV2</accession>
<dbReference type="PANTHER" id="PTHR37944">
    <property type="entry name" value="PORIN B"/>
    <property type="match status" value="1"/>
</dbReference>
<dbReference type="GO" id="GO:0016020">
    <property type="term" value="C:membrane"/>
    <property type="evidence" value="ECO:0007669"/>
    <property type="project" value="InterPro"/>
</dbReference>
<dbReference type="GO" id="GO:0015288">
    <property type="term" value="F:porin activity"/>
    <property type="evidence" value="ECO:0007669"/>
    <property type="project" value="InterPro"/>
</dbReference>
<proteinExistence type="inferred from homology"/>
<dbReference type="GO" id="GO:0008643">
    <property type="term" value="P:carbohydrate transport"/>
    <property type="evidence" value="ECO:0007669"/>
    <property type="project" value="InterPro"/>
</dbReference>
<sequence>MKKREIGYCIATLGACALAGQAQAYSAFDPASPYMFGDWGGNRTALEQAGISFNFDYVGEAGSNVSGGYNSSNTTKYADQFAVGALFDLDKLVGIPDAEFQITVTNRNGHSVNDRINHPGASVGGSSVQEVQGRGPVTRLTQFWYRQRFFDDALVLKLGRIPVGDDFATIDSNFQNLAFGSGQPGNWGNHIYNWPIAQWAAVARVNFTDQVYAQVGAFNVNDSNLDNDNGFDLRTSGTDGTLFPIEVGYTPQVNGLPGAYKFGYYYNNVDSVSWGGREQSVNDTNSGLYYVAQQQITAHNGNPDRGLTLFSMGNVNHGDTAGIDRYLSVGATYKGPFDARPQDDLGIGVAYLHVNDDVNEYVRYYNDTQPGRVTPLPEQGHEIDVELYYGFHLTNYLTIRPNLQYVKNPSAVDSVENAWVLGTMVQAHF</sequence>
<evidence type="ECO:0000313" key="3">
    <source>
        <dbReference type="EMBL" id="ANF58510.1"/>
    </source>
</evidence>
<dbReference type="STRING" id="376489.A5892_14355"/>
<dbReference type="InterPro" id="IPR007049">
    <property type="entry name" value="Carb-sel_porin_OprB"/>
</dbReference>
<evidence type="ECO:0000256" key="1">
    <source>
        <dbReference type="ARBA" id="ARBA00008769"/>
    </source>
</evidence>
<dbReference type="EMBL" id="CP015243">
    <property type="protein sequence ID" value="ANF58510.1"/>
    <property type="molecule type" value="Genomic_DNA"/>
</dbReference>
<protein>
    <submittedName>
        <fullName evidence="3">Uncharacterized protein</fullName>
    </submittedName>
</protein>
<dbReference type="InterPro" id="IPR038673">
    <property type="entry name" value="OprB_sf"/>
</dbReference>